<dbReference type="InterPro" id="IPR013520">
    <property type="entry name" value="Ribonucl_H"/>
</dbReference>
<dbReference type="EMBL" id="UINC01017622">
    <property type="protein sequence ID" value="SVA73271.1"/>
    <property type="molecule type" value="Genomic_DNA"/>
</dbReference>
<protein>
    <recommendedName>
        <fullName evidence="1">Exonuclease domain-containing protein</fullName>
    </recommendedName>
</protein>
<organism evidence="2">
    <name type="scientific">marine metagenome</name>
    <dbReference type="NCBI Taxonomy" id="408172"/>
    <lineage>
        <taxon>unclassified sequences</taxon>
        <taxon>metagenomes</taxon>
        <taxon>ecological metagenomes</taxon>
    </lineage>
</organism>
<evidence type="ECO:0000313" key="2">
    <source>
        <dbReference type="EMBL" id="SVA73271.1"/>
    </source>
</evidence>
<dbReference type="SUPFAM" id="SSF53098">
    <property type="entry name" value="Ribonuclease H-like"/>
    <property type="match status" value="1"/>
</dbReference>
<name>A0A381Y9H4_9ZZZZ</name>
<feature type="non-terminal residue" evidence="2">
    <location>
        <position position="50"/>
    </location>
</feature>
<evidence type="ECO:0000259" key="1">
    <source>
        <dbReference type="Pfam" id="PF00929"/>
    </source>
</evidence>
<dbReference type="Gene3D" id="3.30.420.10">
    <property type="entry name" value="Ribonuclease H-like superfamily/Ribonuclease H"/>
    <property type="match status" value="1"/>
</dbReference>
<dbReference type="GO" id="GO:0003676">
    <property type="term" value="F:nucleic acid binding"/>
    <property type="evidence" value="ECO:0007669"/>
    <property type="project" value="InterPro"/>
</dbReference>
<feature type="domain" description="Exonuclease" evidence="1">
    <location>
        <begin position="9"/>
        <end position="40"/>
    </location>
</feature>
<dbReference type="InterPro" id="IPR012337">
    <property type="entry name" value="RNaseH-like_sf"/>
</dbReference>
<dbReference type="Pfam" id="PF00929">
    <property type="entry name" value="RNase_T"/>
    <property type="match status" value="1"/>
</dbReference>
<proteinExistence type="predicted"/>
<sequence length="50" mass="5556">MIDKEKNLVWIDLEMTGLGDEHVIIEIASLVTDSELRELAAGPVLAIHRT</sequence>
<gene>
    <name evidence="2" type="ORF">METZ01_LOCUS126125</name>
</gene>
<accession>A0A381Y9H4</accession>
<dbReference type="InterPro" id="IPR036397">
    <property type="entry name" value="RNaseH_sf"/>
</dbReference>
<reference evidence="2" key="1">
    <citation type="submission" date="2018-05" db="EMBL/GenBank/DDBJ databases">
        <authorList>
            <person name="Lanie J.A."/>
            <person name="Ng W.-L."/>
            <person name="Kazmierczak K.M."/>
            <person name="Andrzejewski T.M."/>
            <person name="Davidsen T.M."/>
            <person name="Wayne K.J."/>
            <person name="Tettelin H."/>
            <person name="Glass J.I."/>
            <person name="Rusch D."/>
            <person name="Podicherti R."/>
            <person name="Tsui H.-C.T."/>
            <person name="Winkler M.E."/>
        </authorList>
    </citation>
    <scope>NUCLEOTIDE SEQUENCE</scope>
</reference>
<dbReference type="AlphaFoldDB" id="A0A381Y9H4"/>